<organism evidence="4 5">
    <name type="scientific">Hamadaea flava</name>
    <dbReference type="NCBI Taxonomy" id="1742688"/>
    <lineage>
        <taxon>Bacteria</taxon>
        <taxon>Bacillati</taxon>
        <taxon>Actinomycetota</taxon>
        <taxon>Actinomycetes</taxon>
        <taxon>Micromonosporales</taxon>
        <taxon>Micromonosporaceae</taxon>
        <taxon>Hamadaea</taxon>
    </lineage>
</organism>
<dbReference type="PROSITE" id="PS51682">
    <property type="entry name" value="SAM_OMT_I"/>
    <property type="match status" value="1"/>
</dbReference>
<evidence type="ECO:0000313" key="5">
    <source>
        <dbReference type="Proteomes" id="UP001595816"/>
    </source>
</evidence>
<name>A0ABV8LID1_9ACTN</name>
<comment type="caution">
    <text evidence="4">The sequence shown here is derived from an EMBL/GenBank/DDBJ whole genome shotgun (WGS) entry which is preliminary data.</text>
</comment>
<proteinExistence type="predicted"/>
<protein>
    <submittedName>
        <fullName evidence="4">O-methyltransferase</fullName>
        <ecNumber evidence="4">2.1.1.-</ecNumber>
    </submittedName>
</protein>
<evidence type="ECO:0000256" key="2">
    <source>
        <dbReference type="ARBA" id="ARBA00022679"/>
    </source>
</evidence>
<dbReference type="InterPro" id="IPR002935">
    <property type="entry name" value="SAM_O-MeTrfase"/>
</dbReference>
<dbReference type="EMBL" id="JBHSAY010000005">
    <property type="protein sequence ID" value="MFC4130378.1"/>
    <property type="molecule type" value="Genomic_DNA"/>
</dbReference>
<gene>
    <name evidence="4" type="ORF">ACFOZ4_07160</name>
</gene>
<keyword evidence="3" id="KW-0949">S-adenosyl-L-methionine</keyword>
<dbReference type="InterPro" id="IPR029063">
    <property type="entry name" value="SAM-dependent_MTases_sf"/>
</dbReference>
<keyword evidence="2 4" id="KW-0808">Transferase</keyword>
<accession>A0ABV8LID1</accession>
<dbReference type="Gene3D" id="3.40.50.150">
    <property type="entry name" value="Vaccinia Virus protein VP39"/>
    <property type="match status" value="1"/>
</dbReference>
<dbReference type="SUPFAM" id="SSF53335">
    <property type="entry name" value="S-adenosyl-L-methionine-dependent methyltransferases"/>
    <property type="match status" value="1"/>
</dbReference>
<dbReference type="Proteomes" id="UP001595816">
    <property type="component" value="Unassembled WGS sequence"/>
</dbReference>
<reference evidence="5" key="1">
    <citation type="journal article" date="2019" name="Int. J. Syst. Evol. Microbiol.">
        <title>The Global Catalogue of Microorganisms (GCM) 10K type strain sequencing project: providing services to taxonomists for standard genome sequencing and annotation.</title>
        <authorList>
            <consortium name="The Broad Institute Genomics Platform"/>
            <consortium name="The Broad Institute Genome Sequencing Center for Infectious Disease"/>
            <person name="Wu L."/>
            <person name="Ma J."/>
        </authorList>
    </citation>
    <scope>NUCLEOTIDE SEQUENCE [LARGE SCALE GENOMIC DNA]</scope>
    <source>
        <strain evidence="5">CGMCC 4.7289</strain>
    </source>
</reference>
<keyword evidence="1 4" id="KW-0489">Methyltransferase</keyword>
<dbReference type="EC" id="2.1.1.-" evidence="4"/>
<dbReference type="PANTHER" id="PTHR10509">
    <property type="entry name" value="O-METHYLTRANSFERASE-RELATED"/>
    <property type="match status" value="1"/>
</dbReference>
<dbReference type="GO" id="GO:0032259">
    <property type="term" value="P:methylation"/>
    <property type="evidence" value="ECO:0007669"/>
    <property type="project" value="UniProtKB-KW"/>
</dbReference>
<sequence length="220" mass="23712">MSKRSLSVDAELHQYLVAHGTPPDDLIAELIEETQAALGSLSGMQIAPEQASFFTLLARLLGVRTGVEVGTFTGLSSLAVARGMPPGSSLICFDISAEYTAIAQRYWERAGVDDRIELRLGPAQEGLNRLPTEPHLDWAFIDADKEGYPGYWEALVPRMRPGGLIVVDNVLRGGTVIDPPAEQNSSTAAIVAFNDMVAADKRVEPVMLPVGDGLTLARKR</sequence>
<dbReference type="GO" id="GO:0008168">
    <property type="term" value="F:methyltransferase activity"/>
    <property type="evidence" value="ECO:0007669"/>
    <property type="project" value="UniProtKB-KW"/>
</dbReference>
<evidence type="ECO:0000256" key="1">
    <source>
        <dbReference type="ARBA" id="ARBA00022603"/>
    </source>
</evidence>
<evidence type="ECO:0000256" key="3">
    <source>
        <dbReference type="ARBA" id="ARBA00022691"/>
    </source>
</evidence>
<keyword evidence="5" id="KW-1185">Reference proteome</keyword>
<dbReference type="RefSeq" id="WP_253758006.1">
    <property type="nucleotide sequence ID" value="NZ_JAMZDZ010000001.1"/>
</dbReference>
<dbReference type="InterPro" id="IPR050362">
    <property type="entry name" value="Cation-dep_OMT"/>
</dbReference>
<dbReference type="Pfam" id="PF01596">
    <property type="entry name" value="Methyltransf_3"/>
    <property type="match status" value="1"/>
</dbReference>
<evidence type="ECO:0000313" key="4">
    <source>
        <dbReference type="EMBL" id="MFC4130378.1"/>
    </source>
</evidence>
<dbReference type="PANTHER" id="PTHR10509:SF14">
    <property type="entry name" value="CAFFEOYL-COA O-METHYLTRANSFERASE 3-RELATED"/>
    <property type="match status" value="1"/>
</dbReference>